<name>A0A9J6B112_SOLCO</name>
<dbReference type="EMBL" id="JACXVP010000001">
    <property type="protein sequence ID" value="KAG5630235.1"/>
    <property type="molecule type" value="Genomic_DNA"/>
</dbReference>
<keyword evidence="2" id="KW-1185">Reference proteome</keyword>
<gene>
    <name evidence="1" type="ORF">H5410_001952</name>
</gene>
<evidence type="ECO:0000313" key="1">
    <source>
        <dbReference type="EMBL" id="KAG5630235.1"/>
    </source>
</evidence>
<reference evidence="1 2" key="1">
    <citation type="submission" date="2020-09" db="EMBL/GenBank/DDBJ databases">
        <title>De no assembly of potato wild relative species, Solanum commersonii.</title>
        <authorList>
            <person name="Cho K."/>
        </authorList>
    </citation>
    <scope>NUCLEOTIDE SEQUENCE [LARGE SCALE GENOMIC DNA]</scope>
    <source>
        <strain evidence="1">LZ3.2</strain>
        <tissue evidence="1">Leaf</tissue>
    </source>
</reference>
<dbReference type="PANTHER" id="PTHR33240:SF14">
    <property type="entry name" value="GAG_POL POLYPROTEIN"/>
    <property type="match status" value="1"/>
</dbReference>
<proteinExistence type="predicted"/>
<sequence length="120" mass="13998">MLRALCKEGHDRWRIGARHMSYLYAASLKINPDKICPNNVCVRVYDGSRRDTMGEIKLNMTIGPVDFMIVFQPWINMTRAIPSTLHQVIKFEYDHQEIIVYGEDDLSIYTYPSIPYIEAK</sequence>
<protein>
    <submittedName>
        <fullName evidence="1">Uncharacterized protein</fullName>
    </submittedName>
</protein>
<dbReference type="Proteomes" id="UP000824120">
    <property type="component" value="Chromosome 1"/>
</dbReference>
<accession>A0A9J6B112</accession>
<dbReference type="AlphaFoldDB" id="A0A9J6B112"/>
<evidence type="ECO:0000313" key="2">
    <source>
        <dbReference type="Proteomes" id="UP000824120"/>
    </source>
</evidence>
<comment type="caution">
    <text evidence="1">The sequence shown here is derived from an EMBL/GenBank/DDBJ whole genome shotgun (WGS) entry which is preliminary data.</text>
</comment>
<dbReference type="PANTHER" id="PTHR33240">
    <property type="entry name" value="OS08G0508500 PROTEIN"/>
    <property type="match status" value="1"/>
</dbReference>
<organism evidence="1 2">
    <name type="scientific">Solanum commersonii</name>
    <name type="common">Commerson's wild potato</name>
    <name type="synonym">Commerson's nightshade</name>
    <dbReference type="NCBI Taxonomy" id="4109"/>
    <lineage>
        <taxon>Eukaryota</taxon>
        <taxon>Viridiplantae</taxon>
        <taxon>Streptophyta</taxon>
        <taxon>Embryophyta</taxon>
        <taxon>Tracheophyta</taxon>
        <taxon>Spermatophyta</taxon>
        <taxon>Magnoliopsida</taxon>
        <taxon>eudicotyledons</taxon>
        <taxon>Gunneridae</taxon>
        <taxon>Pentapetalae</taxon>
        <taxon>asterids</taxon>
        <taxon>lamiids</taxon>
        <taxon>Solanales</taxon>
        <taxon>Solanaceae</taxon>
        <taxon>Solanoideae</taxon>
        <taxon>Solaneae</taxon>
        <taxon>Solanum</taxon>
    </lineage>
</organism>
<dbReference type="OrthoDB" id="1303669at2759"/>